<feature type="domain" description="Peptidase S54 rhomboid" evidence="8">
    <location>
        <begin position="92"/>
        <end position="236"/>
    </location>
</feature>
<feature type="transmembrane region" description="Helical" evidence="7">
    <location>
        <begin position="102"/>
        <end position="123"/>
    </location>
</feature>
<organism evidence="9 10">
    <name type="scientific">Henriciella mobilis</name>
    <dbReference type="NCBI Taxonomy" id="2305467"/>
    <lineage>
        <taxon>Bacteria</taxon>
        <taxon>Pseudomonadati</taxon>
        <taxon>Pseudomonadota</taxon>
        <taxon>Alphaproteobacteria</taxon>
        <taxon>Hyphomonadales</taxon>
        <taxon>Hyphomonadaceae</taxon>
        <taxon>Henriciella</taxon>
    </lineage>
</organism>
<keyword evidence="9" id="KW-0645">Protease</keyword>
<keyword evidence="10" id="KW-1185">Reference proteome</keyword>
<feature type="transmembrane region" description="Helical" evidence="7">
    <location>
        <begin position="160"/>
        <end position="180"/>
    </location>
</feature>
<dbReference type="InterPro" id="IPR050925">
    <property type="entry name" value="Rhomboid_protease_S54"/>
</dbReference>
<feature type="transmembrane region" description="Helical" evidence="7">
    <location>
        <begin position="217"/>
        <end position="238"/>
    </location>
</feature>
<evidence type="ECO:0000256" key="6">
    <source>
        <dbReference type="ARBA" id="ARBA00023136"/>
    </source>
</evidence>
<name>A0A399R4Y5_9PROT</name>
<dbReference type="AlphaFoldDB" id="A0A399R4Y5"/>
<dbReference type="Proteomes" id="UP000266385">
    <property type="component" value="Unassembled WGS sequence"/>
</dbReference>
<accession>A0A399R4Y5</accession>
<dbReference type="GO" id="GO:0016020">
    <property type="term" value="C:membrane"/>
    <property type="evidence" value="ECO:0007669"/>
    <property type="project" value="UniProtKB-SubCell"/>
</dbReference>
<dbReference type="EMBL" id="QWFX01000016">
    <property type="protein sequence ID" value="RIJ26656.1"/>
    <property type="molecule type" value="Genomic_DNA"/>
</dbReference>
<evidence type="ECO:0000256" key="3">
    <source>
        <dbReference type="ARBA" id="ARBA00022692"/>
    </source>
</evidence>
<comment type="caution">
    <text evidence="9">The sequence shown here is derived from an EMBL/GenBank/DDBJ whole genome shotgun (WGS) entry which is preliminary data.</text>
</comment>
<keyword evidence="6 7" id="KW-0472">Membrane</keyword>
<evidence type="ECO:0000256" key="1">
    <source>
        <dbReference type="ARBA" id="ARBA00004141"/>
    </source>
</evidence>
<comment type="similarity">
    <text evidence="2">Belongs to the peptidase S54 family.</text>
</comment>
<evidence type="ECO:0000256" key="7">
    <source>
        <dbReference type="SAM" id="Phobius"/>
    </source>
</evidence>
<dbReference type="GO" id="GO:0006508">
    <property type="term" value="P:proteolysis"/>
    <property type="evidence" value="ECO:0007669"/>
    <property type="project" value="UniProtKB-KW"/>
</dbReference>
<feature type="transmembrane region" description="Helical" evidence="7">
    <location>
        <begin position="38"/>
        <end position="59"/>
    </location>
</feature>
<keyword evidence="3 7" id="KW-0812">Transmembrane</keyword>
<dbReference type="GO" id="GO:0004252">
    <property type="term" value="F:serine-type endopeptidase activity"/>
    <property type="evidence" value="ECO:0007669"/>
    <property type="project" value="InterPro"/>
</dbReference>
<keyword evidence="4" id="KW-0378">Hydrolase</keyword>
<dbReference type="SUPFAM" id="SSF144091">
    <property type="entry name" value="Rhomboid-like"/>
    <property type="match status" value="1"/>
</dbReference>
<keyword evidence="5 7" id="KW-1133">Transmembrane helix</keyword>
<evidence type="ECO:0000259" key="8">
    <source>
        <dbReference type="Pfam" id="PF01694"/>
    </source>
</evidence>
<sequence>MAHQAQALMQARWPHISRVYRYDPSEDLRPREPIFNRFPAVVLILSAVIIGTSTVLFMAQPYLEDWMLRAGAVVAGPQYDGLPRPFGPLAPYILHVLLHGNFFHLAMNMTAMIAFGPPIAMAFGRGTKGAAGFLIFFVGASIAGALAETVWAVSSGQSQMMIGASSGLSGFLPAVGWLMGGFRQAVRISIPWLIINLVIAFAGTAVIGSIFGIGIAWAAHLGGLAGGFILFPILLRIFNPAVADRLR</sequence>
<reference evidence="9 10" key="1">
    <citation type="submission" date="2018-08" db="EMBL/GenBank/DDBJ databases">
        <title>Henriciella mobilis sp. nov., isolated from seawater.</title>
        <authorList>
            <person name="Cheng H."/>
            <person name="Wu Y.-H."/>
            <person name="Xu X.-W."/>
            <person name="Guo L.-L."/>
        </authorList>
    </citation>
    <scope>NUCLEOTIDE SEQUENCE [LARGE SCALE GENOMIC DNA]</scope>
    <source>
        <strain evidence="9 10">JN25</strain>
    </source>
</reference>
<dbReference type="PANTHER" id="PTHR43731:SF14">
    <property type="entry name" value="PRESENILIN-ASSOCIATED RHOMBOID-LIKE PROTEIN, MITOCHONDRIAL"/>
    <property type="match status" value="1"/>
</dbReference>
<evidence type="ECO:0000256" key="4">
    <source>
        <dbReference type="ARBA" id="ARBA00022801"/>
    </source>
</evidence>
<protein>
    <submittedName>
        <fullName evidence="9">Rhomboid family intramembrane serine protease</fullName>
    </submittedName>
</protein>
<dbReference type="InterPro" id="IPR022764">
    <property type="entry name" value="Peptidase_S54_rhomboid_dom"/>
</dbReference>
<proteinExistence type="inferred from homology"/>
<feature type="transmembrane region" description="Helical" evidence="7">
    <location>
        <begin position="192"/>
        <end position="211"/>
    </location>
</feature>
<dbReference type="Pfam" id="PF01694">
    <property type="entry name" value="Rhomboid"/>
    <property type="match status" value="1"/>
</dbReference>
<gene>
    <name evidence="9" type="ORF">D1223_17035</name>
</gene>
<feature type="transmembrane region" description="Helical" evidence="7">
    <location>
        <begin position="130"/>
        <end position="154"/>
    </location>
</feature>
<comment type="subcellular location">
    <subcellularLocation>
        <location evidence="1">Membrane</location>
        <topology evidence="1">Multi-pass membrane protein</topology>
    </subcellularLocation>
</comment>
<dbReference type="PANTHER" id="PTHR43731">
    <property type="entry name" value="RHOMBOID PROTEASE"/>
    <property type="match status" value="1"/>
</dbReference>
<evidence type="ECO:0000256" key="5">
    <source>
        <dbReference type="ARBA" id="ARBA00022989"/>
    </source>
</evidence>
<evidence type="ECO:0000313" key="10">
    <source>
        <dbReference type="Proteomes" id="UP000266385"/>
    </source>
</evidence>
<dbReference type="InterPro" id="IPR035952">
    <property type="entry name" value="Rhomboid-like_sf"/>
</dbReference>
<evidence type="ECO:0000313" key="9">
    <source>
        <dbReference type="EMBL" id="RIJ26656.1"/>
    </source>
</evidence>
<dbReference type="Gene3D" id="1.20.1540.10">
    <property type="entry name" value="Rhomboid-like"/>
    <property type="match status" value="1"/>
</dbReference>
<evidence type="ECO:0000256" key="2">
    <source>
        <dbReference type="ARBA" id="ARBA00009045"/>
    </source>
</evidence>